<reference evidence="1 2" key="1">
    <citation type="submission" date="2013-09" db="EMBL/GenBank/DDBJ databases">
        <authorList>
            <person name="Zeng Z."/>
            <person name="Chen C."/>
        </authorList>
    </citation>
    <scope>NUCLEOTIDE SEQUENCE [LARGE SCALE GENOMIC DNA]</scope>
    <source>
        <strain evidence="1 2">WB 3.3-2</strain>
    </source>
</reference>
<evidence type="ECO:0000313" key="1">
    <source>
        <dbReference type="EMBL" id="KGO88174.1"/>
    </source>
</evidence>
<name>A0A0A2M7E5_9FLAO</name>
<evidence type="ECO:0000313" key="2">
    <source>
        <dbReference type="Proteomes" id="UP000030152"/>
    </source>
</evidence>
<dbReference type="EMBL" id="JRLX01000002">
    <property type="protein sequence ID" value="KGO88174.1"/>
    <property type="molecule type" value="Genomic_DNA"/>
</dbReference>
<proteinExistence type="predicted"/>
<organism evidence="1 2">
    <name type="scientific">Flavobacterium rivuli WB 3.3-2 = DSM 21788</name>
    <dbReference type="NCBI Taxonomy" id="1121895"/>
    <lineage>
        <taxon>Bacteria</taxon>
        <taxon>Pseudomonadati</taxon>
        <taxon>Bacteroidota</taxon>
        <taxon>Flavobacteriia</taxon>
        <taxon>Flavobacteriales</taxon>
        <taxon>Flavobacteriaceae</taxon>
        <taxon>Flavobacterium</taxon>
    </lineage>
</organism>
<comment type="caution">
    <text evidence="1">The sequence shown here is derived from an EMBL/GenBank/DDBJ whole genome shotgun (WGS) entry which is preliminary data.</text>
</comment>
<gene>
    <name evidence="1" type="ORF">Q765_03790</name>
</gene>
<accession>A0A0A2M7E5</accession>
<keyword evidence="2" id="KW-1185">Reference proteome</keyword>
<dbReference type="STRING" id="1121895.GCA_000378485_01024"/>
<dbReference type="Proteomes" id="UP000030152">
    <property type="component" value="Unassembled WGS sequence"/>
</dbReference>
<protein>
    <submittedName>
        <fullName evidence="1">Uncharacterized protein</fullName>
    </submittedName>
</protein>
<sequence>MYLVASLLLFSCGKHEESNDIAWSTKHDSVLFKRWLTDTVKLIKRQNINDSIVIYQDSGSMDLYKKYNVVIHPNQPITNIDVETAIWLLKENDTVPEEQFNLQFDINYFFDVGFNGKKHVCECEFENFIVKTSTRTTKYNFVKANLVDKKIISGVTD</sequence>
<dbReference type="AlphaFoldDB" id="A0A0A2M7E5"/>